<organism evidence="1 2">
    <name type="scientific">Symplocastrum torsivum CPER-KK1</name>
    <dbReference type="NCBI Taxonomy" id="450513"/>
    <lineage>
        <taxon>Bacteria</taxon>
        <taxon>Bacillati</taxon>
        <taxon>Cyanobacteriota</taxon>
        <taxon>Cyanophyceae</taxon>
        <taxon>Oscillatoriophycideae</taxon>
        <taxon>Oscillatoriales</taxon>
        <taxon>Microcoleaceae</taxon>
        <taxon>Symplocastrum</taxon>
    </lineage>
</organism>
<gene>
    <name evidence="1" type="ORF">KME25_21345</name>
</gene>
<accession>A0A951PP25</accession>
<sequence length="64" mass="6924">MQKPLIGSLPIFKPRVLVGVAVPFGKDRRRCSLSVSSWATTDADVEKSLAAILRVAGKYCSGEF</sequence>
<reference evidence="1" key="1">
    <citation type="submission" date="2021-05" db="EMBL/GenBank/DDBJ databases">
        <authorList>
            <person name="Pietrasiak N."/>
            <person name="Ward R."/>
            <person name="Stajich J.E."/>
            <person name="Kurbessoian T."/>
        </authorList>
    </citation>
    <scope>NUCLEOTIDE SEQUENCE</scope>
    <source>
        <strain evidence="1">CPER-KK1</strain>
    </source>
</reference>
<proteinExistence type="predicted"/>
<dbReference type="Proteomes" id="UP000753908">
    <property type="component" value="Unassembled WGS sequence"/>
</dbReference>
<name>A0A951PP25_9CYAN</name>
<evidence type="ECO:0000313" key="1">
    <source>
        <dbReference type="EMBL" id="MBW4546963.1"/>
    </source>
</evidence>
<comment type="caution">
    <text evidence="1">The sequence shown here is derived from an EMBL/GenBank/DDBJ whole genome shotgun (WGS) entry which is preliminary data.</text>
</comment>
<dbReference type="AlphaFoldDB" id="A0A951PP25"/>
<protein>
    <submittedName>
        <fullName evidence="1">Uncharacterized protein</fullName>
    </submittedName>
</protein>
<reference evidence="1" key="2">
    <citation type="journal article" date="2022" name="Microbiol. Resour. Announc.">
        <title>Metagenome Sequencing to Explore Phylogenomics of Terrestrial Cyanobacteria.</title>
        <authorList>
            <person name="Ward R.D."/>
            <person name="Stajich J.E."/>
            <person name="Johansen J.R."/>
            <person name="Huntemann M."/>
            <person name="Clum A."/>
            <person name="Foster B."/>
            <person name="Foster B."/>
            <person name="Roux S."/>
            <person name="Palaniappan K."/>
            <person name="Varghese N."/>
            <person name="Mukherjee S."/>
            <person name="Reddy T.B.K."/>
            <person name="Daum C."/>
            <person name="Copeland A."/>
            <person name="Chen I.A."/>
            <person name="Ivanova N.N."/>
            <person name="Kyrpides N.C."/>
            <person name="Shapiro N."/>
            <person name="Eloe-Fadrosh E.A."/>
            <person name="Pietrasiak N."/>
        </authorList>
    </citation>
    <scope>NUCLEOTIDE SEQUENCE</scope>
    <source>
        <strain evidence="1">CPER-KK1</strain>
    </source>
</reference>
<dbReference type="EMBL" id="JAHHIF010000033">
    <property type="protein sequence ID" value="MBW4546963.1"/>
    <property type="molecule type" value="Genomic_DNA"/>
</dbReference>
<evidence type="ECO:0000313" key="2">
    <source>
        <dbReference type="Proteomes" id="UP000753908"/>
    </source>
</evidence>